<dbReference type="Proteomes" id="UP000323386">
    <property type="component" value="Unassembled WGS sequence"/>
</dbReference>
<gene>
    <name evidence="3" type="ORF">PSFLO_03848</name>
</gene>
<evidence type="ECO:0000256" key="1">
    <source>
        <dbReference type="SAM" id="MobiDB-lite"/>
    </source>
</evidence>
<name>A0A5C3F561_9BASI</name>
<dbReference type="EMBL" id="OOIP01000010">
    <property type="protein sequence ID" value="SPO38371.1"/>
    <property type="molecule type" value="Genomic_DNA"/>
</dbReference>
<feature type="region of interest" description="Disordered" evidence="1">
    <location>
        <begin position="132"/>
        <end position="165"/>
    </location>
</feature>
<accession>A0A5C3F561</accession>
<reference evidence="3 4" key="1">
    <citation type="submission" date="2018-03" db="EMBL/GenBank/DDBJ databases">
        <authorList>
            <person name="Guldener U."/>
        </authorList>
    </citation>
    <scope>NUCLEOTIDE SEQUENCE [LARGE SCALE GENOMIC DNA]</scope>
    <source>
        <strain evidence="3 4">DAOM196992</strain>
    </source>
</reference>
<feature type="signal peptide" evidence="2">
    <location>
        <begin position="1"/>
        <end position="22"/>
    </location>
</feature>
<feature type="chain" id="PRO_5023051230" evidence="2">
    <location>
        <begin position="23"/>
        <end position="165"/>
    </location>
</feature>
<feature type="compositionally biased region" description="Polar residues" evidence="1">
    <location>
        <begin position="146"/>
        <end position="165"/>
    </location>
</feature>
<protein>
    <submittedName>
        <fullName evidence="3">Uncharacterized protein</fullName>
    </submittedName>
</protein>
<keyword evidence="4" id="KW-1185">Reference proteome</keyword>
<proteinExistence type="predicted"/>
<evidence type="ECO:0000313" key="4">
    <source>
        <dbReference type="Proteomes" id="UP000323386"/>
    </source>
</evidence>
<sequence length="165" mass="18078">MVSLLRLLAFSLSLALIGLTLATPVPGMSDAYLVDVLDPSEMEAVYRKFAHYFVHEPGEHTAAEVLESDVAGIDPEAGADFSLILNIRTSLLEEGKSPWKVLVDWLHEDDNKRHTARMMNIVRERLKAVREMEAAKDANSGLPNVRTHSSSNPPASSDPGSSRTP</sequence>
<dbReference type="AlphaFoldDB" id="A0A5C3F561"/>
<organism evidence="3 4">
    <name type="scientific">Pseudozyma flocculosa</name>
    <dbReference type="NCBI Taxonomy" id="84751"/>
    <lineage>
        <taxon>Eukaryota</taxon>
        <taxon>Fungi</taxon>
        <taxon>Dikarya</taxon>
        <taxon>Basidiomycota</taxon>
        <taxon>Ustilaginomycotina</taxon>
        <taxon>Ustilaginomycetes</taxon>
        <taxon>Ustilaginales</taxon>
        <taxon>Ustilaginaceae</taxon>
        <taxon>Pseudozyma</taxon>
    </lineage>
</organism>
<evidence type="ECO:0000256" key="2">
    <source>
        <dbReference type="SAM" id="SignalP"/>
    </source>
</evidence>
<evidence type="ECO:0000313" key="3">
    <source>
        <dbReference type="EMBL" id="SPO38371.1"/>
    </source>
</evidence>
<keyword evidence="2" id="KW-0732">Signal</keyword>